<organism evidence="2 3">
    <name type="scientific">Granulicella sibirica</name>
    <dbReference type="NCBI Taxonomy" id="2479048"/>
    <lineage>
        <taxon>Bacteria</taxon>
        <taxon>Pseudomonadati</taxon>
        <taxon>Acidobacteriota</taxon>
        <taxon>Terriglobia</taxon>
        <taxon>Terriglobales</taxon>
        <taxon>Acidobacteriaceae</taxon>
        <taxon>Granulicella</taxon>
    </lineage>
</organism>
<dbReference type="NCBIfam" id="TIGR03436">
    <property type="entry name" value="acidobact_VWFA"/>
    <property type="match status" value="1"/>
</dbReference>
<comment type="caution">
    <text evidence="2">The sequence shown here is derived from an EMBL/GenBank/DDBJ whole genome shotgun (WGS) entry which is preliminary data.</text>
</comment>
<sequence>MIWRTLLLSLIPLRCLCAQVPNQPDRAAGSYRLKVAVDEVSVTFHVADSQGLPINDLKLDEVRLLDNGKPPRRILRFQYLKDFPIRAAILMDTSGSMLGELATDRAISTRYAQRVLRQKTDRALVMDFGYQAEIVQPWTSDASLLAAGVKQRAMGGVNPRGGTALFDTLEHICRIEIGSLEHDGSENFILLFSDGEDTASFATLKQVVGTCQKANTAIYAFHAKPKTSSTGPATLAELAAETGGRVFFSDASEAEVDEDLEMIEADLRNQYRIVYRPTELKWDGTFHRIEWMGSDRVDRVVIRSGYYALEH</sequence>
<evidence type="ECO:0000313" key="2">
    <source>
        <dbReference type="EMBL" id="RXH57954.1"/>
    </source>
</evidence>
<dbReference type="CDD" id="cd00198">
    <property type="entry name" value="vWFA"/>
    <property type="match status" value="1"/>
</dbReference>
<reference evidence="2 3" key="1">
    <citation type="submission" date="2018-11" db="EMBL/GenBank/DDBJ databases">
        <authorList>
            <person name="Mardanov A.V."/>
            <person name="Ravin N.V."/>
            <person name="Dedysh S.N."/>
        </authorList>
    </citation>
    <scope>NUCLEOTIDE SEQUENCE [LARGE SCALE GENOMIC DNA]</scope>
    <source>
        <strain evidence="2 3">AF10</strain>
    </source>
</reference>
<dbReference type="InterPro" id="IPR036465">
    <property type="entry name" value="vWFA_dom_sf"/>
</dbReference>
<feature type="domain" description="VWFA" evidence="1">
    <location>
        <begin position="86"/>
        <end position="263"/>
    </location>
</feature>
<dbReference type="OrthoDB" id="115623at2"/>
<evidence type="ECO:0000259" key="1">
    <source>
        <dbReference type="PROSITE" id="PS50234"/>
    </source>
</evidence>
<accession>A0A4V1L642</accession>
<dbReference type="PROSITE" id="PS50234">
    <property type="entry name" value="VWFA"/>
    <property type="match status" value="1"/>
</dbReference>
<dbReference type="InterPro" id="IPR017802">
    <property type="entry name" value="VWFA-rel_acidobac-type"/>
</dbReference>
<dbReference type="Gene3D" id="3.40.50.410">
    <property type="entry name" value="von Willebrand factor, type A domain"/>
    <property type="match status" value="1"/>
</dbReference>
<protein>
    <submittedName>
        <fullName evidence="2">Putative chloride channel</fullName>
    </submittedName>
</protein>
<dbReference type="SMART" id="SM00327">
    <property type="entry name" value="VWA"/>
    <property type="match status" value="1"/>
</dbReference>
<proteinExistence type="predicted"/>
<dbReference type="Pfam" id="PF00092">
    <property type="entry name" value="VWA"/>
    <property type="match status" value="1"/>
</dbReference>
<gene>
    <name evidence="2" type="ORF">GRAN_1264</name>
</gene>
<dbReference type="Proteomes" id="UP000289437">
    <property type="component" value="Unassembled WGS sequence"/>
</dbReference>
<keyword evidence="3" id="KW-1185">Reference proteome</keyword>
<evidence type="ECO:0000313" key="3">
    <source>
        <dbReference type="Proteomes" id="UP000289437"/>
    </source>
</evidence>
<dbReference type="EMBL" id="RDSM01000001">
    <property type="protein sequence ID" value="RXH57954.1"/>
    <property type="molecule type" value="Genomic_DNA"/>
</dbReference>
<dbReference type="SUPFAM" id="SSF53300">
    <property type="entry name" value="vWA-like"/>
    <property type="match status" value="1"/>
</dbReference>
<dbReference type="InterPro" id="IPR002035">
    <property type="entry name" value="VWF_A"/>
</dbReference>
<dbReference type="RefSeq" id="WP_128912042.1">
    <property type="nucleotide sequence ID" value="NZ_RDSM01000001.1"/>
</dbReference>
<dbReference type="AlphaFoldDB" id="A0A4V1L642"/>
<name>A0A4V1L642_9BACT</name>
<reference evidence="3" key="2">
    <citation type="submission" date="2019-02" db="EMBL/GenBank/DDBJ databases">
        <title>Granulicella sibirica sp. nov., a psychrotolerant acidobacterium isolated from an organic soil layer in forested tundra, West Siberia.</title>
        <authorList>
            <person name="Oshkin I.Y."/>
            <person name="Kulichevskaya I.S."/>
            <person name="Rijpstra W.I.C."/>
            <person name="Sinninghe Damste J.S."/>
            <person name="Rakitin A.L."/>
            <person name="Ravin N.V."/>
            <person name="Dedysh S.N."/>
        </authorList>
    </citation>
    <scope>NUCLEOTIDE SEQUENCE [LARGE SCALE GENOMIC DNA]</scope>
    <source>
        <strain evidence="3">AF10</strain>
    </source>
</reference>